<name>A0ABW3HYE8_9FLAO</name>
<dbReference type="InterPro" id="IPR036397">
    <property type="entry name" value="RNaseH_sf"/>
</dbReference>
<dbReference type="Pfam" id="PF09299">
    <property type="entry name" value="Mu-transpos_C"/>
    <property type="match status" value="1"/>
</dbReference>
<evidence type="ECO:0000313" key="3">
    <source>
        <dbReference type="Proteomes" id="UP001596997"/>
    </source>
</evidence>
<sequence>MSNFFIAPGEKVLYDNKESIITKIIDLDTVTIEEVHTNIIRTVRIYELKSYHNSIPQTSQYEIKTLSEEKWDLAQRRYEIIKPILSADKKRKLILSASQENNISVPTLYRWIKTYNETGLVSSLAGKERSGGKGKSRLSNKVNDIINKTINEIYLNSSKKSISKTIRIVHQKCHDNNLKRPHENTIRQRINNLSEELKLRKRYGQKEAQYKFEPHKGHFPGADYPLSVVQIDHTVVDIILVDEEYRRPYKRPHLTVAIDVFSRMVIGFYLSYNTPGAYGTGMCISHSILPKELWLRKMDIEEDWPCWGIMNTIHVDNAKEFRGDMLKKACFNYGINLEFRPPGTPHWGGHVERLLGTFSKEIHNLSGTTFSDLKKRKNYNSKEHASLTLKEFEKWLTIYITKIYHHKVHSSLSMSPLQKFKEGIFGNENQIGRGLPKKISDERRLRLDFMPYYERSIQEYGVVIDHIHYYDEVLRKYVHSSTGKVKNKFLFRRNPRDISVIYFYDPQLKDYFEIPYRNTSLPPISIWEYKDVLRVLKKNKIELNEEKIFESYRELDKLELNSIKKTRDLKKDTKKINKSAINNEIYQNKAIPKIDDDDIIPFDDSDDIFK</sequence>
<organism evidence="2 3">
    <name type="scientific">Pseudofulvibacter geojedonensis</name>
    <dbReference type="NCBI Taxonomy" id="1123758"/>
    <lineage>
        <taxon>Bacteria</taxon>
        <taxon>Pseudomonadati</taxon>
        <taxon>Bacteroidota</taxon>
        <taxon>Flavobacteriia</taxon>
        <taxon>Flavobacteriales</taxon>
        <taxon>Flavobacteriaceae</taxon>
        <taxon>Pseudofulvibacter</taxon>
    </lineage>
</organism>
<dbReference type="InterPro" id="IPR012337">
    <property type="entry name" value="RNaseH-like_sf"/>
</dbReference>
<dbReference type="SUPFAM" id="SSF53098">
    <property type="entry name" value="Ribonuclease H-like"/>
    <property type="match status" value="1"/>
</dbReference>
<evidence type="ECO:0000259" key="1">
    <source>
        <dbReference type="PROSITE" id="PS50994"/>
    </source>
</evidence>
<dbReference type="Gene3D" id="3.30.420.10">
    <property type="entry name" value="Ribonuclease H-like superfamily/Ribonuclease H"/>
    <property type="match status" value="1"/>
</dbReference>
<feature type="domain" description="Integrase catalytic" evidence="1">
    <location>
        <begin position="221"/>
        <end position="424"/>
    </location>
</feature>
<dbReference type="EMBL" id="JBHTJM010000002">
    <property type="protein sequence ID" value="MFD0962548.1"/>
    <property type="molecule type" value="Genomic_DNA"/>
</dbReference>
<protein>
    <submittedName>
        <fullName evidence="2">Mu transposase C-terminal domain-containing protein</fullName>
    </submittedName>
</protein>
<comment type="caution">
    <text evidence="2">The sequence shown here is derived from an EMBL/GenBank/DDBJ whole genome shotgun (WGS) entry which is preliminary data.</text>
</comment>
<gene>
    <name evidence="2" type="ORF">ACFQ1O_00860</name>
</gene>
<dbReference type="Proteomes" id="UP001596997">
    <property type="component" value="Unassembled WGS sequence"/>
</dbReference>
<proteinExistence type="predicted"/>
<keyword evidence="3" id="KW-1185">Reference proteome</keyword>
<evidence type="ECO:0000313" key="2">
    <source>
        <dbReference type="EMBL" id="MFD0962548.1"/>
    </source>
</evidence>
<dbReference type="RefSeq" id="WP_377712324.1">
    <property type="nucleotide sequence ID" value="NZ_JBHTJM010000002.1"/>
</dbReference>
<dbReference type="InterPro" id="IPR001584">
    <property type="entry name" value="Integrase_cat-core"/>
</dbReference>
<dbReference type="PROSITE" id="PS50994">
    <property type="entry name" value="INTEGRASE"/>
    <property type="match status" value="1"/>
</dbReference>
<accession>A0ABW3HYE8</accession>
<dbReference type="InterPro" id="IPR015378">
    <property type="entry name" value="Transposase-like_Mu_C"/>
</dbReference>
<reference evidence="3" key="1">
    <citation type="journal article" date="2019" name="Int. J. Syst. Evol. Microbiol.">
        <title>The Global Catalogue of Microorganisms (GCM) 10K type strain sequencing project: providing services to taxonomists for standard genome sequencing and annotation.</title>
        <authorList>
            <consortium name="The Broad Institute Genomics Platform"/>
            <consortium name="The Broad Institute Genome Sequencing Center for Infectious Disease"/>
            <person name="Wu L."/>
            <person name="Ma J."/>
        </authorList>
    </citation>
    <scope>NUCLEOTIDE SEQUENCE [LARGE SCALE GENOMIC DNA]</scope>
    <source>
        <strain evidence="3">CCUG 62114</strain>
    </source>
</reference>